<keyword evidence="1" id="KW-0472">Membrane</keyword>
<dbReference type="EMBL" id="LR031880">
    <property type="protein sequence ID" value="VDD60109.1"/>
    <property type="molecule type" value="Genomic_DNA"/>
</dbReference>
<evidence type="ECO:0000256" key="1">
    <source>
        <dbReference type="SAM" id="Phobius"/>
    </source>
</evidence>
<keyword evidence="1" id="KW-1133">Transmembrane helix</keyword>
<protein>
    <submittedName>
        <fullName evidence="2">Uncharacterized protein</fullName>
    </submittedName>
</protein>
<feature type="transmembrane region" description="Helical" evidence="1">
    <location>
        <begin position="7"/>
        <end position="27"/>
    </location>
</feature>
<evidence type="ECO:0000313" key="2">
    <source>
        <dbReference type="EMBL" id="VDD60109.1"/>
    </source>
</evidence>
<accession>A0A3P6H2K8</accession>
<sequence>MRLERSYEFITSILTVVLLRHLVWYFIWKRHVTCVTL</sequence>
<dbReference type="AlphaFoldDB" id="A0A3P6H2K8"/>
<keyword evidence="1" id="KW-0812">Transmembrane</keyword>
<gene>
    <name evidence="2" type="ORF">BOLC6T35562H</name>
</gene>
<organism evidence="2">
    <name type="scientific">Brassica oleracea</name>
    <name type="common">Wild cabbage</name>
    <dbReference type="NCBI Taxonomy" id="3712"/>
    <lineage>
        <taxon>Eukaryota</taxon>
        <taxon>Viridiplantae</taxon>
        <taxon>Streptophyta</taxon>
        <taxon>Embryophyta</taxon>
        <taxon>Tracheophyta</taxon>
        <taxon>Spermatophyta</taxon>
        <taxon>Magnoliopsida</taxon>
        <taxon>eudicotyledons</taxon>
        <taxon>Gunneridae</taxon>
        <taxon>Pentapetalae</taxon>
        <taxon>rosids</taxon>
        <taxon>malvids</taxon>
        <taxon>Brassicales</taxon>
        <taxon>Brassicaceae</taxon>
        <taxon>Brassiceae</taxon>
        <taxon>Brassica</taxon>
    </lineage>
</organism>
<name>A0A3P6H2K8_BRAOL</name>
<proteinExistence type="predicted"/>
<reference evidence="2" key="1">
    <citation type="submission" date="2018-11" db="EMBL/GenBank/DDBJ databases">
        <authorList>
            <consortium name="Genoscope - CEA"/>
            <person name="William W."/>
        </authorList>
    </citation>
    <scope>NUCLEOTIDE SEQUENCE</scope>
</reference>